<proteinExistence type="predicted"/>
<dbReference type="Proteomes" id="UP000177300">
    <property type="component" value="Unassembled WGS sequence"/>
</dbReference>
<gene>
    <name evidence="1" type="ORF">A3G14_03870</name>
</gene>
<sequence length="201" mass="22682">MERITERRQTAADGLSEPTLLSIRTSISQGGIMLKVLPLARQGLTVSEIEQITGIRHDLVASSLFRQRVKGRLPESARQFNKRLIEAIVNLPEDPELRKGLLDQVSFGLYRGNLKSFTTPRACLRLAGLGRLIGNYNWAQAVVPVLRSAEIAIKEFFLNVNDDGVEVERTYRIMFKAEQKKAISTLKNRVDELDHRGIPFI</sequence>
<accession>A0A1F5ICG3</accession>
<evidence type="ECO:0000313" key="1">
    <source>
        <dbReference type="EMBL" id="OGE13979.1"/>
    </source>
</evidence>
<dbReference type="AlphaFoldDB" id="A0A1F5ICG3"/>
<organism evidence="1 2">
    <name type="scientific">Candidatus Curtissbacteria bacterium RIFCSPLOWO2_12_FULL_38_9</name>
    <dbReference type="NCBI Taxonomy" id="1797735"/>
    <lineage>
        <taxon>Bacteria</taxon>
        <taxon>Candidatus Curtissiibacteriota</taxon>
    </lineage>
</organism>
<evidence type="ECO:0000313" key="2">
    <source>
        <dbReference type="Proteomes" id="UP000177300"/>
    </source>
</evidence>
<dbReference type="EMBL" id="MFBY01000013">
    <property type="protein sequence ID" value="OGE13979.1"/>
    <property type="molecule type" value="Genomic_DNA"/>
</dbReference>
<name>A0A1F5ICG3_9BACT</name>
<reference evidence="1 2" key="1">
    <citation type="journal article" date="2016" name="Nat. Commun.">
        <title>Thousands of microbial genomes shed light on interconnected biogeochemical processes in an aquifer system.</title>
        <authorList>
            <person name="Anantharaman K."/>
            <person name="Brown C.T."/>
            <person name="Hug L.A."/>
            <person name="Sharon I."/>
            <person name="Castelle C.J."/>
            <person name="Probst A.J."/>
            <person name="Thomas B.C."/>
            <person name="Singh A."/>
            <person name="Wilkins M.J."/>
            <person name="Karaoz U."/>
            <person name="Brodie E.L."/>
            <person name="Williams K.H."/>
            <person name="Hubbard S.S."/>
            <person name="Banfield J.F."/>
        </authorList>
    </citation>
    <scope>NUCLEOTIDE SEQUENCE [LARGE SCALE GENOMIC DNA]</scope>
</reference>
<comment type="caution">
    <text evidence="1">The sequence shown here is derived from an EMBL/GenBank/DDBJ whole genome shotgun (WGS) entry which is preliminary data.</text>
</comment>
<protein>
    <submittedName>
        <fullName evidence="1">Uncharacterized protein</fullName>
    </submittedName>
</protein>